<dbReference type="Pfam" id="PF01728">
    <property type="entry name" value="FtsJ"/>
    <property type="match status" value="1"/>
</dbReference>
<name>A0AA88SGV5_CHASR</name>
<keyword evidence="6 15" id="KW-0949">S-adenosyl-L-methionine</keyword>
<dbReference type="AlphaFoldDB" id="A0AA88SGV5"/>
<keyword evidence="7" id="KW-0809">Transit peptide</keyword>
<sequence length="239" mass="26733">MWCFSVQRRCVHSSSCLMKKFKGKTVAEQRWFTRQLRDPYVKASHAQNFRCRSAFKLLEIDDKFKVLQPGHSVVDCGAAPGAWSQVAAQRVNAAGTDPELPRGTVIGIDLLNIPPLDGAYFLSSHDVTDPSTHTKLLELLPNHQAHVILSDMAPNASGFQAMDHEKLIVMCLSLIDLAEKILRPGGSLLCKYWDGILAHKLQEKLSSVFSSVRTLKPNASRKDSAERYFLARTYRKPAK</sequence>
<evidence type="ECO:0000313" key="18">
    <source>
        <dbReference type="Proteomes" id="UP001187415"/>
    </source>
</evidence>
<comment type="function">
    <text evidence="11">S-adenosyl-L-methionine-dependent 2'-O-ribose methyltransferase that catalyzes the formation of 2'-O-methyluridine at position 1369 (Um1369) in the 16S mitochondrial large subunit ribosomal RNA (mtLSU rRNA), a universally conserved modification in the peptidyl transferase domain of the mtLSU rRNA. This activity may require prior 2'-O-methylguanosine modification at position 1370 (Gm1370) by MRM3. Essential for late-stage assembly of mtLSU required for efficient translation of mitochondrial DNA encoded proteins; methyltransferase activity is not required for this function. Essential for mitochondrial respiratory function.</text>
</comment>
<keyword evidence="3" id="KW-0698">rRNA processing</keyword>
<comment type="catalytic activity">
    <reaction evidence="10">
        <text>uridine(1369) in 16S rRNA + S-adenosyl-L-methionine = 2'-O-methyluridine(1369) in 16S rRNA + S-adenosyl-L-homocysteine + H(+)</text>
        <dbReference type="Rhea" id="RHEA:47764"/>
        <dbReference type="Rhea" id="RHEA-COMP:11903"/>
        <dbReference type="Rhea" id="RHEA-COMP:11904"/>
        <dbReference type="ChEBI" id="CHEBI:15378"/>
        <dbReference type="ChEBI" id="CHEBI:57856"/>
        <dbReference type="ChEBI" id="CHEBI:59789"/>
        <dbReference type="ChEBI" id="CHEBI:65315"/>
        <dbReference type="ChEBI" id="CHEBI:74478"/>
    </reaction>
</comment>
<evidence type="ECO:0000256" key="7">
    <source>
        <dbReference type="ARBA" id="ARBA00022946"/>
    </source>
</evidence>
<feature type="active site" description="Proton acceptor" evidence="15">
    <location>
        <position position="191"/>
    </location>
</feature>
<protein>
    <recommendedName>
        <fullName evidence="9">rRNA methyltransferase 2, mitochondrial</fullName>
    </recommendedName>
    <alternativeName>
        <fullName evidence="14">16S rRNA (uridine(1369)-2'-O)-methyltransferase</fullName>
    </alternativeName>
    <alternativeName>
        <fullName evidence="12">16S rRNA [Um1369] 2'-O-methyltransferase</fullName>
    </alternativeName>
    <alternativeName>
        <fullName evidence="13">Protein ftsJ homolog 2</fullName>
    </alternativeName>
</protein>
<comment type="subcellular location">
    <subcellularLocation>
        <location evidence="1">Mitochondrion</location>
    </subcellularLocation>
</comment>
<keyword evidence="5" id="KW-0808">Transferase</keyword>
<dbReference type="InterPro" id="IPR002877">
    <property type="entry name" value="RNA_MeTrfase_FtsJ_dom"/>
</dbReference>
<keyword evidence="4" id="KW-0489">Methyltransferase</keyword>
<gene>
    <name evidence="17" type="ORF">Q5P01_017101</name>
</gene>
<dbReference type="SUPFAM" id="SSF53335">
    <property type="entry name" value="S-adenosyl-L-methionine-dependent methyltransferases"/>
    <property type="match status" value="1"/>
</dbReference>
<evidence type="ECO:0000256" key="13">
    <source>
        <dbReference type="ARBA" id="ARBA00080354"/>
    </source>
</evidence>
<evidence type="ECO:0000256" key="2">
    <source>
        <dbReference type="ARBA" id="ARBA00009258"/>
    </source>
</evidence>
<evidence type="ECO:0000256" key="15">
    <source>
        <dbReference type="PIRSR" id="PIRSR005461-1"/>
    </source>
</evidence>
<keyword evidence="18" id="KW-1185">Reference proteome</keyword>
<proteinExistence type="inferred from homology"/>
<comment type="caution">
    <text evidence="17">The sequence shown here is derived from an EMBL/GenBank/DDBJ whole genome shotgun (WGS) entry which is preliminary data.</text>
</comment>
<dbReference type="GO" id="GO:0005759">
    <property type="term" value="C:mitochondrial matrix"/>
    <property type="evidence" value="ECO:0007669"/>
    <property type="project" value="UniProtKB-ARBA"/>
</dbReference>
<dbReference type="InterPro" id="IPR015507">
    <property type="entry name" value="rRNA-MeTfrase_E"/>
</dbReference>
<dbReference type="InterPro" id="IPR029063">
    <property type="entry name" value="SAM-dependent_MTases_sf"/>
</dbReference>
<keyword evidence="8" id="KW-0496">Mitochondrion</keyword>
<dbReference type="EMBL" id="JAUPFM010000013">
    <property type="protein sequence ID" value="KAK2833212.1"/>
    <property type="molecule type" value="Genomic_DNA"/>
</dbReference>
<evidence type="ECO:0000313" key="17">
    <source>
        <dbReference type="EMBL" id="KAK2833212.1"/>
    </source>
</evidence>
<dbReference type="InterPro" id="IPR050082">
    <property type="entry name" value="RNA_methyltr_RlmE"/>
</dbReference>
<comment type="similarity">
    <text evidence="2">Belongs to the class I-like SAM-binding methyltransferase superfamily. RNA methyltransferase RlmE family.</text>
</comment>
<feature type="domain" description="Ribosomal RNA methyltransferase FtsJ" evidence="16">
    <location>
        <begin position="49"/>
        <end position="233"/>
    </location>
</feature>
<evidence type="ECO:0000256" key="5">
    <source>
        <dbReference type="ARBA" id="ARBA00022679"/>
    </source>
</evidence>
<evidence type="ECO:0000256" key="12">
    <source>
        <dbReference type="ARBA" id="ARBA00076606"/>
    </source>
</evidence>
<evidence type="ECO:0000256" key="6">
    <source>
        <dbReference type="ARBA" id="ARBA00022691"/>
    </source>
</evidence>
<dbReference type="PANTHER" id="PTHR10920">
    <property type="entry name" value="RIBOSOMAL RNA METHYLTRANSFERASE"/>
    <property type="match status" value="1"/>
</dbReference>
<evidence type="ECO:0000256" key="8">
    <source>
        <dbReference type="ARBA" id="ARBA00023128"/>
    </source>
</evidence>
<dbReference type="GO" id="GO:0008650">
    <property type="term" value="F:rRNA (uridine-2'-O-)-methyltransferase activity"/>
    <property type="evidence" value="ECO:0007669"/>
    <property type="project" value="TreeGrafter"/>
</dbReference>
<reference evidence="17" key="1">
    <citation type="submission" date="2023-07" db="EMBL/GenBank/DDBJ databases">
        <title>Chromosome-level Genome Assembly of Striped Snakehead (Channa striata).</title>
        <authorList>
            <person name="Liu H."/>
        </authorList>
    </citation>
    <scope>NUCLEOTIDE SEQUENCE</scope>
    <source>
        <strain evidence="17">Gz</strain>
        <tissue evidence="17">Muscle</tissue>
    </source>
</reference>
<evidence type="ECO:0000256" key="10">
    <source>
        <dbReference type="ARBA" id="ARBA00051808"/>
    </source>
</evidence>
<evidence type="ECO:0000256" key="11">
    <source>
        <dbReference type="ARBA" id="ARBA00058412"/>
    </source>
</evidence>
<dbReference type="Proteomes" id="UP001187415">
    <property type="component" value="Unassembled WGS sequence"/>
</dbReference>
<evidence type="ECO:0000259" key="16">
    <source>
        <dbReference type="Pfam" id="PF01728"/>
    </source>
</evidence>
<dbReference type="PANTHER" id="PTHR10920:SF18">
    <property type="entry name" value="RRNA METHYLTRANSFERASE 2, MITOCHONDRIAL"/>
    <property type="match status" value="1"/>
</dbReference>
<evidence type="ECO:0000256" key="4">
    <source>
        <dbReference type="ARBA" id="ARBA00022603"/>
    </source>
</evidence>
<dbReference type="HAMAP" id="MF_01547">
    <property type="entry name" value="RNA_methyltr_E"/>
    <property type="match status" value="1"/>
</dbReference>
<accession>A0AA88SGV5</accession>
<dbReference type="PIRSF" id="PIRSF005461">
    <property type="entry name" value="23S_rRNA_mtase"/>
    <property type="match status" value="1"/>
</dbReference>
<dbReference type="FunFam" id="3.40.50.150:FF:000129">
    <property type="entry name" value="Mitochondrial rRNA methyltransferase 2"/>
    <property type="match status" value="1"/>
</dbReference>
<dbReference type="GO" id="GO:1902775">
    <property type="term" value="P:mitochondrial large ribosomal subunit assembly"/>
    <property type="evidence" value="ECO:0007669"/>
    <property type="project" value="UniProtKB-ARBA"/>
</dbReference>
<evidence type="ECO:0000256" key="1">
    <source>
        <dbReference type="ARBA" id="ARBA00004173"/>
    </source>
</evidence>
<evidence type="ECO:0000256" key="3">
    <source>
        <dbReference type="ARBA" id="ARBA00022552"/>
    </source>
</evidence>
<evidence type="ECO:0000256" key="14">
    <source>
        <dbReference type="ARBA" id="ARBA00082868"/>
    </source>
</evidence>
<dbReference type="Gene3D" id="3.40.50.150">
    <property type="entry name" value="Vaccinia Virus protein VP39"/>
    <property type="match status" value="1"/>
</dbReference>
<evidence type="ECO:0000256" key="9">
    <source>
        <dbReference type="ARBA" id="ARBA00041184"/>
    </source>
</evidence>
<organism evidence="17 18">
    <name type="scientific">Channa striata</name>
    <name type="common">Snakehead murrel</name>
    <name type="synonym">Ophicephalus striatus</name>
    <dbReference type="NCBI Taxonomy" id="64152"/>
    <lineage>
        <taxon>Eukaryota</taxon>
        <taxon>Metazoa</taxon>
        <taxon>Chordata</taxon>
        <taxon>Craniata</taxon>
        <taxon>Vertebrata</taxon>
        <taxon>Euteleostomi</taxon>
        <taxon>Actinopterygii</taxon>
        <taxon>Neopterygii</taxon>
        <taxon>Teleostei</taxon>
        <taxon>Neoteleostei</taxon>
        <taxon>Acanthomorphata</taxon>
        <taxon>Anabantaria</taxon>
        <taxon>Anabantiformes</taxon>
        <taxon>Channoidei</taxon>
        <taxon>Channidae</taxon>
        <taxon>Channa</taxon>
    </lineage>
</organism>